<feature type="domain" description="K Homology" evidence="7">
    <location>
        <begin position="126"/>
        <end position="187"/>
    </location>
</feature>
<organism evidence="8 9">
    <name type="scientific">Yarrowia lipolytica</name>
    <name type="common">Candida lipolytica</name>
    <dbReference type="NCBI Taxonomy" id="4952"/>
    <lineage>
        <taxon>Eukaryota</taxon>
        <taxon>Fungi</taxon>
        <taxon>Dikarya</taxon>
        <taxon>Ascomycota</taxon>
        <taxon>Saccharomycotina</taxon>
        <taxon>Dipodascomycetes</taxon>
        <taxon>Dipodascales</taxon>
        <taxon>Dipodascales incertae sedis</taxon>
        <taxon>Yarrowia</taxon>
    </lineage>
</organism>
<reference evidence="8 9" key="1">
    <citation type="journal article" date="2016" name="PLoS ONE">
        <title>Sequence Assembly of Yarrowia lipolytica Strain W29/CLIB89 Shows Transposable Element Diversity.</title>
        <authorList>
            <person name="Magnan C."/>
            <person name="Yu J."/>
            <person name="Chang I."/>
            <person name="Jahn E."/>
            <person name="Kanomata Y."/>
            <person name="Wu J."/>
            <person name="Zeller M."/>
            <person name="Oakes M."/>
            <person name="Baldi P."/>
            <person name="Sandmeyer S."/>
        </authorList>
    </citation>
    <scope>NUCLEOTIDE SEQUENCE [LARGE SCALE GENOMIC DNA]</scope>
    <source>
        <strain evidence="9">CLIB89(W29)</strain>
    </source>
</reference>
<evidence type="ECO:0000256" key="6">
    <source>
        <dbReference type="SAM" id="MobiDB-lite"/>
    </source>
</evidence>
<evidence type="ECO:0000256" key="4">
    <source>
        <dbReference type="ARBA" id="ARBA00022884"/>
    </source>
</evidence>
<dbReference type="InterPro" id="IPR057778">
    <property type="entry name" value="KH_Vigilin_N"/>
</dbReference>
<dbReference type="EMBL" id="CP017554">
    <property type="protein sequence ID" value="AOW02040.1"/>
    <property type="molecule type" value="Genomic_DNA"/>
</dbReference>
<dbReference type="PROSITE" id="PS50084">
    <property type="entry name" value="KH_TYPE_1"/>
    <property type="match status" value="7"/>
</dbReference>
<feature type="compositionally biased region" description="Polar residues" evidence="6">
    <location>
        <begin position="36"/>
        <end position="47"/>
    </location>
</feature>
<sequence>MTTPTTTPLTQMSDLSPAELLRQRHAAVSAAAEPTLTVSEGSLSKESSPVPEIAPAAPVKSVAGPSAASKRKGLDINSLEAFPALNGGAAAPKAVWGKGGSAPAAPSPQSFGRAASTTISDVFTLKREEQQVGVRSELPKIIAKVKANTSTTIDSSTSKITGHTSFVIKGTPENVAKARRELHRALSQKIVAKFEIPASVRAAVIGPRGSNLKPILEKSGAHIQIEKLESNGNNADDDEETVEVIVEGDSEGIAIAKQEIFAIVSERVKNMTIRVRNVNYVLFPFLDKTAGDLTKGEDDVKLSIPDIFAPNFTTAATITLSGDREATATVKERLERLAESLSTDLITSTESFPASKHKYISAKDVFAATSVFITVPQAPNTSDDTVKFLGLPKDIKPAMNKVSEQVNSVKIDLLDISRAHGKSVPHAQALASYFKASGMLQKIADEYKVEIYIQQPDQLYAPGAQAVTIETSGPNEEAVKAARKAIVALVNKYEPSKVSRVSDIDPFFLRNLAGPKDRNLAKYKKDHGVTVLVPENPKVNGDVILIYEGTSEEDDFGPSADEIKATFAAVDSSFADIREKQAKIIGKLISVPVGEHKFVRGPDNTTLRAIVGGTEGHEPFVRVTFGDEIKDAEEPVSADSIYVRGLKDEVTRVLKEIEEAVEDGKNYAVLSQYTTEFQIPPEHVKHVVGKGGSQLAKFREYGVNIDLDESGQGVVKGIKKNADEAKVQILAFAKKIADEVNVKLPVPADHHASLIGTGGKFVKRLEEKYDVRIRFPKTGEENANEIVLRGPSKGVAKAKEEILDLVNYEIENSHSQTISVPVKSLPRIIGRGGEFINDIKDSTNTRIDVKQEKSDNTDETGNVDIEIVGTKAGVKEAAAKIQAIVSEFQDTVIEHIEVNPKFHGALIGPGGQTLKDILTKAGMTDVTPSVAARTVAVPAAGTKDNKVRVQGSKKIVAKIVKIIQDMVAERESQISEVVDVPVSKHRDLIGAGGAAKRSLEEKFKVTLQIPKQGAKNKDGELDTGVSITGKAEDVATAKAKIQELSQDKWKEEILVPRTLHTTVSDNGNLPRKLKYELKVNVDHGSVRTPRDGNPVVPAGAIGSDSEDKDSFRWSVVEDAVDHAANGTIPWRLEGSDENVAKAKAIIEAALDVALKHTQTGYLWLPDTSRYRFLVGPHGATVSHIREKSGCKIYIPKAGVADSAVTVRGSPEGLEKAKEMMLAALKK</sequence>
<feature type="compositionally biased region" description="Low complexity" evidence="6">
    <location>
        <begin position="1"/>
        <end position="10"/>
    </location>
</feature>
<feature type="region of interest" description="Disordered" evidence="6">
    <location>
        <begin position="1084"/>
        <end position="1103"/>
    </location>
</feature>
<feature type="domain" description="K Homology" evidence="7">
    <location>
        <begin position="583"/>
        <end position="662"/>
    </location>
</feature>
<dbReference type="CDD" id="cd00105">
    <property type="entry name" value="KH-I"/>
    <property type="match status" value="1"/>
</dbReference>
<feature type="domain" description="K Homology" evidence="7">
    <location>
        <begin position="188"/>
        <end position="265"/>
    </location>
</feature>
<evidence type="ECO:0000256" key="2">
    <source>
        <dbReference type="ARBA" id="ARBA00022490"/>
    </source>
</evidence>
<dbReference type="PANTHER" id="PTHR10627:SF31">
    <property type="entry name" value="DODECA-SATELLITE-BINDING PROTEIN 1, ISOFORM A"/>
    <property type="match status" value="1"/>
</dbReference>
<evidence type="ECO:0000256" key="1">
    <source>
        <dbReference type="ARBA" id="ARBA00004496"/>
    </source>
</evidence>
<feature type="region of interest" description="Disordered" evidence="6">
    <location>
        <begin position="1"/>
        <end position="67"/>
    </location>
</feature>
<feature type="domain" description="K Homology" evidence="7">
    <location>
        <begin position="738"/>
        <end position="807"/>
    </location>
</feature>
<dbReference type="Pfam" id="PF22952">
    <property type="entry name" value="KH_11"/>
    <property type="match status" value="1"/>
</dbReference>
<evidence type="ECO:0000256" key="3">
    <source>
        <dbReference type="ARBA" id="ARBA00022737"/>
    </source>
</evidence>
<evidence type="ECO:0000313" key="9">
    <source>
        <dbReference type="Proteomes" id="UP000182444"/>
    </source>
</evidence>
<comment type="subcellular location">
    <subcellularLocation>
        <location evidence="1">Cytoplasm</location>
    </subcellularLocation>
</comment>
<dbReference type="InterPro" id="IPR004088">
    <property type="entry name" value="KH_dom_type_1"/>
</dbReference>
<keyword evidence="3" id="KW-0677">Repeat</keyword>
<accession>A0A1D8N8S6</accession>
<keyword evidence="4 5" id="KW-0694">RNA-binding</keyword>
<protein>
    <recommendedName>
        <fullName evidence="7">K Homology domain-containing protein</fullName>
    </recommendedName>
</protein>
<gene>
    <name evidence="8" type="ORF">YALI1_B28292g</name>
</gene>
<dbReference type="GO" id="GO:0005737">
    <property type="term" value="C:cytoplasm"/>
    <property type="evidence" value="ECO:0007669"/>
    <property type="project" value="TreeGrafter"/>
</dbReference>
<evidence type="ECO:0000256" key="5">
    <source>
        <dbReference type="PROSITE-ProRule" id="PRU00117"/>
    </source>
</evidence>
<feature type="domain" description="K Homology" evidence="7">
    <location>
        <begin position="418"/>
        <end position="491"/>
    </location>
</feature>
<feature type="region of interest" description="Disordered" evidence="6">
    <location>
        <begin position="94"/>
        <end position="113"/>
    </location>
</feature>
<dbReference type="InterPro" id="IPR036612">
    <property type="entry name" value="KH_dom_type_1_sf"/>
</dbReference>
<dbReference type="Pfam" id="PF24668">
    <property type="entry name" value="KH_Vigilin"/>
    <property type="match status" value="1"/>
</dbReference>
<dbReference type="PANTHER" id="PTHR10627">
    <property type="entry name" value="SCP160"/>
    <property type="match status" value="1"/>
</dbReference>
<proteinExistence type="predicted"/>
<evidence type="ECO:0000259" key="7">
    <source>
        <dbReference type="SMART" id="SM00322"/>
    </source>
</evidence>
<feature type="domain" description="K Homology" evidence="7">
    <location>
        <begin position="1156"/>
        <end position="1225"/>
    </location>
</feature>
<dbReference type="SMART" id="SM00322">
    <property type="entry name" value="KH"/>
    <property type="match status" value="11"/>
</dbReference>
<feature type="domain" description="K Homology" evidence="7">
    <location>
        <begin position="890"/>
        <end position="968"/>
    </location>
</feature>
<dbReference type="GO" id="GO:0003729">
    <property type="term" value="F:mRNA binding"/>
    <property type="evidence" value="ECO:0007669"/>
    <property type="project" value="TreeGrafter"/>
</dbReference>
<dbReference type="Proteomes" id="UP000182444">
    <property type="component" value="Chromosome 1B"/>
</dbReference>
<dbReference type="Gene3D" id="3.30.1370.10">
    <property type="entry name" value="K Homology domain, type 1"/>
    <property type="match status" value="7"/>
</dbReference>
<dbReference type="CDD" id="cd22446">
    <property type="entry name" value="KH-I_ScSCP160_rpt1"/>
    <property type="match status" value="1"/>
</dbReference>
<keyword evidence="2" id="KW-0963">Cytoplasm</keyword>
<dbReference type="eggNOG" id="KOG2208">
    <property type="taxonomic scope" value="Eukaryota"/>
</dbReference>
<dbReference type="VEuPathDB" id="FungiDB:YALI1_B28292g"/>
<feature type="domain" description="K Homology" evidence="7">
    <location>
        <begin position="812"/>
        <end position="886"/>
    </location>
</feature>
<feature type="domain" description="K Homology" evidence="7">
    <location>
        <begin position="671"/>
        <end position="734"/>
    </location>
</feature>
<dbReference type="KEGG" id="yli:2907249"/>
<evidence type="ECO:0000313" key="8">
    <source>
        <dbReference type="EMBL" id="AOW02040.1"/>
    </source>
</evidence>
<dbReference type="InterPro" id="IPR004087">
    <property type="entry name" value="KH_dom"/>
</dbReference>
<dbReference type="InterPro" id="IPR054548">
    <property type="entry name" value="SCP160-like_KH"/>
</dbReference>
<feature type="domain" description="K Homology" evidence="7">
    <location>
        <begin position="496"/>
        <end position="582"/>
    </location>
</feature>
<dbReference type="GeneID" id="2907249"/>
<dbReference type="AlphaFoldDB" id="A0A1D8N8S6"/>
<feature type="domain" description="K Homology" evidence="7">
    <location>
        <begin position="972"/>
        <end position="1046"/>
    </location>
</feature>
<name>A0A1D8N8S6_YARLL</name>
<dbReference type="SUPFAM" id="SSF54791">
    <property type="entry name" value="Eukaryotic type KH-domain (KH-domain type I)"/>
    <property type="match status" value="8"/>
</dbReference>
<dbReference type="Pfam" id="PF00013">
    <property type="entry name" value="KH_1"/>
    <property type="match status" value="7"/>
</dbReference>
<dbReference type="VEuPathDB" id="FungiDB:YALI0_B21662g"/>
<dbReference type="RefSeq" id="XP_501191.3">
    <property type="nucleotide sequence ID" value="XM_501191.3"/>
</dbReference>